<evidence type="ECO:0000313" key="2">
    <source>
        <dbReference type="EMBL" id="GHG94598.1"/>
    </source>
</evidence>
<evidence type="ECO:0000313" key="3">
    <source>
        <dbReference type="Proteomes" id="UP000611500"/>
    </source>
</evidence>
<dbReference type="AlphaFoldDB" id="A0A8J3MDA6"/>
<keyword evidence="3" id="KW-1185">Reference proteome</keyword>
<feature type="region of interest" description="Disordered" evidence="1">
    <location>
        <begin position="1"/>
        <end position="21"/>
    </location>
</feature>
<accession>A0A8J3MDA6</accession>
<comment type="caution">
    <text evidence="2">The sequence shown here is derived from an EMBL/GenBank/DDBJ whole genome shotgun (WGS) entry which is preliminary data.</text>
</comment>
<name>A0A8J3MDA6_9RHOB</name>
<reference evidence="2" key="2">
    <citation type="submission" date="2020-09" db="EMBL/GenBank/DDBJ databases">
        <authorList>
            <person name="Sun Q."/>
            <person name="Zhou Y."/>
        </authorList>
    </citation>
    <scope>NUCLEOTIDE SEQUENCE</scope>
    <source>
        <strain evidence="2">CGMCC 1.7081</strain>
    </source>
</reference>
<sequence>MQPSSSDIEGPSMPQSPSAHIGKIDFDITNRYVDFQALSLSPKLRAAPPARLVKE</sequence>
<proteinExistence type="predicted"/>
<dbReference type="Proteomes" id="UP000611500">
    <property type="component" value="Unassembled WGS sequence"/>
</dbReference>
<organism evidence="2 3">
    <name type="scientific">Pseudodonghicola xiamenensis</name>
    <dbReference type="NCBI Taxonomy" id="337702"/>
    <lineage>
        <taxon>Bacteria</taxon>
        <taxon>Pseudomonadati</taxon>
        <taxon>Pseudomonadota</taxon>
        <taxon>Alphaproteobacteria</taxon>
        <taxon>Rhodobacterales</taxon>
        <taxon>Paracoccaceae</taxon>
        <taxon>Pseudodonghicola</taxon>
    </lineage>
</organism>
<protein>
    <submittedName>
        <fullName evidence="2">Uncharacterized protein</fullName>
    </submittedName>
</protein>
<dbReference type="EMBL" id="BNAP01000013">
    <property type="protein sequence ID" value="GHG94598.1"/>
    <property type="molecule type" value="Genomic_DNA"/>
</dbReference>
<gene>
    <name evidence="2" type="ORF">GCM10010961_27660</name>
</gene>
<feature type="compositionally biased region" description="Polar residues" evidence="1">
    <location>
        <begin position="1"/>
        <end position="18"/>
    </location>
</feature>
<evidence type="ECO:0000256" key="1">
    <source>
        <dbReference type="SAM" id="MobiDB-lite"/>
    </source>
</evidence>
<reference evidence="2" key="1">
    <citation type="journal article" date="2014" name="Int. J. Syst. Evol. Microbiol.">
        <title>Complete genome sequence of Corynebacterium casei LMG S-19264T (=DSM 44701T), isolated from a smear-ripened cheese.</title>
        <authorList>
            <consortium name="US DOE Joint Genome Institute (JGI-PGF)"/>
            <person name="Walter F."/>
            <person name="Albersmeier A."/>
            <person name="Kalinowski J."/>
            <person name="Ruckert C."/>
        </authorList>
    </citation>
    <scope>NUCLEOTIDE SEQUENCE</scope>
    <source>
        <strain evidence="2">CGMCC 1.7081</strain>
    </source>
</reference>